<dbReference type="SUPFAM" id="SSF101690">
    <property type="entry name" value="PAZ domain"/>
    <property type="match status" value="1"/>
</dbReference>
<comment type="caution">
    <text evidence="3">The sequence shown here is derived from an EMBL/GenBank/DDBJ whole genome shotgun (WGS) entry which is preliminary data.</text>
</comment>
<dbReference type="Gene3D" id="3.30.420.10">
    <property type="entry name" value="Ribonuclease H-like superfamily/Ribonuclease H"/>
    <property type="match status" value="1"/>
</dbReference>
<sequence length="1234" mass="139345">MYRNKRDRDYGGHHGGGRGRYHDDRGGTFGRGGGGGRGNPAHNRPTEAQVVVNYNKLNIIDPSSEVGIDVYKVTIKSAYNKERHDQDGNKVLDNSGRVQREFVAREKSVCDDEKFKKRFFSSEKPWQIYKKLLQDQRACNSSFELFYNGAELAYAPSGFGPSEVDSTYRVCIKKDCDFDHPEAHNVKNEWFEVALSKTHTIPASYLAASIDGGGSRVLTSDLATAINVIMKSAGVKQGMLPVDSQPTSLFFPLEEQPNMFSRNRMIETASRDKFLLSGVKQTAFFSQSGCYIQTDPLVAWYDKEKYNFDATMHEQDGGIKLIQRDLIMGLSPQRDRTQIEAIISKMKLNFYYTILKPDAKREEREDNMLARGKTSKDIEGSRRRVFLNQSVKMDPDSKSKIKWSPNDHTFQKDGVETTVTQHYLDTYGIQLNTNLPIVFLGQRIGWLPLEFAYQVFAKTKGSNETEMVQQVLRYYDSIAGTGLRDQMRDKRVHLSRKISGSLAKFNLSVADDPVVLRARVLQAPVIQFDRHQTANVANGSFNLRGVSFPSPGELESFAVINYTGDPNAPRDYIPRQFKVNVNHGMGISEQTHDVASRYLNSVTETPQKDMYTADRVPEATRRAIKRAKDVFLYDKHDIFKKVPASWHKTTCSRYGKVANCLVLPPGTTLNPSTEVGLMFEPNDRFDDDTSLKLHCTHDIELSDGRQCDRARLKIKCRENRDLIDPFDVVVARGKPQYQGRDIIFDGYAFLCHLTNGKVVPILNVKEVAKVEPLHPEKKYEIKCPTVIFEIKPDDSKELCVINVFFWNLTLPCFLNPISLFYYRYERIKSLNNTVCGVQTQCVVYNKYRNQKNPDQYASNIAVKLNTKLSGLMDRTAAWNSSPLDGNVPGIQWIGEASTLVIGIGLVHGMGYDANTVVASYSSLDSQCMSFASSAFLQKKSDSVNKYTMFDIIKTSIQKYGSIPLRLVIYRDGMSDGNFDKADDEIEMIREAVKSESDVSCTCKRGCRMCCPPITFVICQSQNSVRVVPSSEEEGYPVRSGGVNVHSGTVVDDLVMELGTLLSTSNEDVSSIQALNQSSKQILGTLQDSYDFILTAQGGLKGTSKPIYYRVRLNENALWGPVGATSLTKENLMNVTYQMSFKYGTATKATRDIPLIKYAKKLGNQVLHAVKYLREDKFYWNYKDYTLEFPVESADDDADNRPFIREVFKNGSKGTEEECKRHNLIFKGFYNHLAA</sequence>
<dbReference type="PROSITE" id="PS50822">
    <property type="entry name" value="PIWI"/>
    <property type="match status" value="1"/>
</dbReference>
<reference evidence="3 4" key="1">
    <citation type="submission" date="2024-10" db="EMBL/GenBank/DDBJ databases">
        <title>Updated reference genomes for cyclostephanoid diatoms.</title>
        <authorList>
            <person name="Roberts W.R."/>
            <person name="Alverson A.J."/>
        </authorList>
    </citation>
    <scope>NUCLEOTIDE SEQUENCE [LARGE SCALE GENOMIC DNA]</scope>
    <source>
        <strain evidence="3 4">AJA010-31</strain>
    </source>
</reference>
<dbReference type="Proteomes" id="UP001530400">
    <property type="component" value="Unassembled WGS sequence"/>
</dbReference>
<accession>A0ABD3PHQ9</accession>
<evidence type="ECO:0000256" key="1">
    <source>
        <dbReference type="SAM" id="MobiDB-lite"/>
    </source>
</evidence>
<dbReference type="EMBL" id="JALLPJ020000605">
    <property type="protein sequence ID" value="KAL3787598.1"/>
    <property type="molecule type" value="Genomic_DNA"/>
</dbReference>
<evidence type="ECO:0000259" key="2">
    <source>
        <dbReference type="PROSITE" id="PS50822"/>
    </source>
</evidence>
<dbReference type="InterPro" id="IPR012337">
    <property type="entry name" value="RNaseH-like_sf"/>
</dbReference>
<dbReference type="SUPFAM" id="SSF53098">
    <property type="entry name" value="Ribonuclease H-like"/>
    <property type="match status" value="1"/>
</dbReference>
<dbReference type="Pfam" id="PF02171">
    <property type="entry name" value="Piwi"/>
    <property type="match status" value="2"/>
</dbReference>
<dbReference type="PANTHER" id="PTHR22891">
    <property type="entry name" value="EUKARYOTIC TRANSLATION INITIATION FACTOR 2C"/>
    <property type="match status" value="1"/>
</dbReference>
<dbReference type="AlphaFoldDB" id="A0ABD3PHQ9"/>
<dbReference type="Gene3D" id="2.170.260.10">
    <property type="entry name" value="paz domain"/>
    <property type="match status" value="1"/>
</dbReference>
<name>A0ABD3PHQ9_9STRA</name>
<keyword evidence="4" id="KW-1185">Reference proteome</keyword>
<evidence type="ECO:0000313" key="3">
    <source>
        <dbReference type="EMBL" id="KAL3787598.1"/>
    </source>
</evidence>
<proteinExistence type="predicted"/>
<dbReference type="InterPro" id="IPR036397">
    <property type="entry name" value="RNaseH_sf"/>
</dbReference>
<dbReference type="Gene3D" id="3.40.50.2300">
    <property type="match status" value="2"/>
</dbReference>
<protein>
    <recommendedName>
        <fullName evidence="2">Piwi domain-containing protein</fullName>
    </recommendedName>
</protein>
<dbReference type="InterPro" id="IPR003165">
    <property type="entry name" value="Piwi"/>
</dbReference>
<gene>
    <name evidence="3" type="ORF">ACHAWO_005516</name>
</gene>
<feature type="compositionally biased region" description="Basic and acidic residues" evidence="1">
    <location>
        <begin position="1"/>
        <end position="12"/>
    </location>
</feature>
<dbReference type="InterPro" id="IPR036085">
    <property type="entry name" value="PAZ_dom_sf"/>
</dbReference>
<feature type="compositionally biased region" description="Gly residues" evidence="1">
    <location>
        <begin position="27"/>
        <end position="38"/>
    </location>
</feature>
<organism evidence="3 4">
    <name type="scientific">Cyclotella atomus</name>
    <dbReference type="NCBI Taxonomy" id="382360"/>
    <lineage>
        <taxon>Eukaryota</taxon>
        <taxon>Sar</taxon>
        <taxon>Stramenopiles</taxon>
        <taxon>Ochrophyta</taxon>
        <taxon>Bacillariophyta</taxon>
        <taxon>Coscinodiscophyceae</taxon>
        <taxon>Thalassiosirophycidae</taxon>
        <taxon>Stephanodiscales</taxon>
        <taxon>Stephanodiscaceae</taxon>
        <taxon>Cyclotella</taxon>
    </lineage>
</organism>
<evidence type="ECO:0000313" key="4">
    <source>
        <dbReference type="Proteomes" id="UP001530400"/>
    </source>
</evidence>
<feature type="region of interest" description="Disordered" evidence="1">
    <location>
        <begin position="1"/>
        <end position="45"/>
    </location>
</feature>
<feature type="domain" description="Piwi" evidence="2">
    <location>
        <begin position="809"/>
        <end position="1170"/>
    </location>
</feature>
<dbReference type="SMART" id="SM00950">
    <property type="entry name" value="Piwi"/>
    <property type="match status" value="1"/>
</dbReference>